<sequence length="252" mass="29125">MKMKRFLTERSPFQNLLEEMETALKFKKRFKKTACITKKIPIFQKSFMRGSGRKRRSHQNLTSTVFSERSATLIWLTMEAITIFLVSDGAFSLPELYSKFITDLHLTIAKVQEQAGVWDAEMGPRLQNAVKYCQHQQALLKKLEEVPFLITSPETYSFLELFLSIKSKLIHIVLPSLQSSDAAVTESTFESQDNSVFSSLDDIFEKWEDFLSSLKISRHRRVSPTNLSEELYKPRACTLVRIFSSPWFPHGL</sequence>
<name>A0A8J2JCA9_9HEXA</name>
<dbReference type="AlphaFoldDB" id="A0A8J2JCA9"/>
<evidence type="ECO:0000313" key="2">
    <source>
        <dbReference type="Proteomes" id="UP000708208"/>
    </source>
</evidence>
<accession>A0A8J2JCA9</accession>
<dbReference type="EMBL" id="CAJVCH010005893">
    <property type="protein sequence ID" value="CAG7659220.1"/>
    <property type="molecule type" value="Genomic_DNA"/>
</dbReference>
<keyword evidence="2" id="KW-1185">Reference proteome</keyword>
<gene>
    <name evidence="1" type="ORF">AFUS01_LOCUS1061</name>
</gene>
<dbReference type="Proteomes" id="UP000708208">
    <property type="component" value="Unassembled WGS sequence"/>
</dbReference>
<organism evidence="1 2">
    <name type="scientific">Allacma fusca</name>
    <dbReference type="NCBI Taxonomy" id="39272"/>
    <lineage>
        <taxon>Eukaryota</taxon>
        <taxon>Metazoa</taxon>
        <taxon>Ecdysozoa</taxon>
        <taxon>Arthropoda</taxon>
        <taxon>Hexapoda</taxon>
        <taxon>Collembola</taxon>
        <taxon>Symphypleona</taxon>
        <taxon>Sminthuridae</taxon>
        <taxon>Allacma</taxon>
    </lineage>
</organism>
<protein>
    <submittedName>
        <fullName evidence="1">Uncharacterized protein</fullName>
    </submittedName>
</protein>
<reference evidence="1" key="1">
    <citation type="submission" date="2021-06" db="EMBL/GenBank/DDBJ databases">
        <authorList>
            <person name="Hodson N. C."/>
            <person name="Mongue J. A."/>
            <person name="Jaron S. K."/>
        </authorList>
    </citation>
    <scope>NUCLEOTIDE SEQUENCE</scope>
</reference>
<evidence type="ECO:0000313" key="1">
    <source>
        <dbReference type="EMBL" id="CAG7659220.1"/>
    </source>
</evidence>
<proteinExistence type="predicted"/>
<comment type="caution">
    <text evidence="1">The sequence shown here is derived from an EMBL/GenBank/DDBJ whole genome shotgun (WGS) entry which is preliminary data.</text>
</comment>